<feature type="domain" description="APS kinase" evidence="8">
    <location>
        <begin position="6"/>
        <end position="154"/>
    </location>
</feature>
<dbReference type="GO" id="GO:0004020">
    <property type="term" value="F:adenylylsulfate kinase activity"/>
    <property type="evidence" value="ECO:0007669"/>
    <property type="project" value="UniProtKB-UniRule"/>
</dbReference>
<dbReference type="AlphaFoldDB" id="A0A7Z2GFF1"/>
<dbReference type="GO" id="GO:0010134">
    <property type="term" value="P:sulfate assimilation via adenylyl sulfate reduction"/>
    <property type="evidence" value="ECO:0007669"/>
    <property type="project" value="TreeGrafter"/>
</dbReference>
<dbReference type="UniPathway" id="UPA00140">
    <property type="reaction ID" value="UER00205"/>
</dbReference>
<dbReference type="Pfam" id="PF01583">
    <property type="entry name" value="APS_kinase"/>
    <property type="match status" value="1"/>
</dbReference>
<organism evidence="9 10">
    <name type="scientific">Paraburkholderia acidisoli</name>
    <dbReference type="NCBI Taxonomy" id="2571748"/>
    <lineage>
        <taxon>Bacteria</taxon>
        <taxon>Pseudomonadati</taxon>
        <taxon>Pseudomonadota</taxon>
        <taxon>Betaproteobacteria</taxon>
        <taxon>Burkholderiales</taxon>
        <taxon>Burkholderiaceae</taxon>
        <taxon>Paraburkholderia</taxon>
    </lineage>
</organism>
<dbReference type="NCBIfam" id="NF003013">
    <property type="entry name" value="PRK03846.1"/>
    <property type="match status" value="1"/>
</dbReference>
<comment type="pathway">
    <text evidence="6 7">Sulfur metabolism; hydrogen sulfide biosynthesis; sulfite from sulfate: step 2/3.</text>
</comment>
<proteinExistence type="inferred from homology"/>
<dbReference type="GO" id="GO:0005524">
    <property type="term" value="F:ATP binding"/>
    <property type="evidence" value="ECO:0007669"/>
    <property type="project" value="UniProtKB-UniRule"/>
</dbReference>
<keyword evidence="10" id="KW-1185">Reference proteome</keyword>
<dbReference type="EMBL" id="CP046913">
    <property type="protein sequence ID" value="QGZ60806.1"/>
    <property type="molecule type" value="Genomic_DNA"/>
</dbReference>
<dbReference type="Gene3D" id="3.40.50.300">
    <property type="entry name" value="P-loop containing nucleotide triphosphate hydrolases"/>
    <property type="match status" value="1"/>
</dbReference>
<keyword evidence="5 6" id="KW-0067">ATP-binding</keyword>
<dbReference type="InterPro" id="IPR050512">
    <property type="entry name" value="Sulf_AdTrans/APS_kinase"/>
</dbReference>
<keyword evidence="4 6" id="KW-0547">Nucleotide-binding</keyword>
<dbReference type="GO" id="GO:0004781">
    <property type="term" value="F:sulfate adenylyltransferase (ATP) activity"/>
    <property type="evidence" value="ECO:0007669"/>
    <property type="project" value="TreeGrafter"/>
</dbReference>
<evidence type="ECO:0000256" key="6">
    <source>
        <dbReference type="HAMAP-Rule" id="MF_00065"/>
    </source>
</evidence>
<dbReference type="SUPFAM" id="SSF52540">
    <property type="entry name" value="P-loop containing nucleoside triphosphate hydrolases"/>
    <property type="match status" value="1"/>
</dbReference>
<evidence type="ECO:0000256" key="7">
    <source>
        <dbReference type="RuleBase" id="RU004347"/>
    </source>
</evidence>
<keyword evidence="6" id="KW-0597">Phosphoprotein</keyword>
<dbReference type="RefSeq" id="WP_158948683.1">
    <property type="nucleotide sequence ID" value="NZ_CP046913.1"/>
</dbReference>
<protein>
    <recommendedName>
        <fullName evidence="2 6">Adenylyl-sulfate kinase</fullName>
        <ecNumber evidence="2 6">2.7.1.25</ecNumber>
    </recommendedName>
    <alternativeName>
        <fullName evidence="6">APS kinase</fullName>
    </alternativeName>
    <alternativeName>
        <fullName evidence="6">ATP adenosine-5'-phosphosulfate 3'-phosphotransferase</fullName>
    </alternativeName>
    <alternativeName>
        <fullName evidence="6">Adenosine-5'-phosphosulfate kinase</fullName>
    </alternativeName>
</protein>
<dbReference type="CDD" id="cd02027">
    <property type="entry name" value="APSK"/>
    <property type="match status" value="1"/>
</dbReference>
<dbReference type="Proteomes" id="UP000433577">
    <property type="component" value="Chromosome 1"/>
</dbReference>
<dbReference type="GO" id="GO:0005737">
    <property type="term" value="C:cytoplasm"/>
    <property type="evidence" value="ECO:0007669"/>
    <property type="project" value="TreeGrafter"/>
</dbReference>
<dbReference type="InterPro" id="IPR002891">
    <property type="entry name" value="APS"/>
</dbReference>
<keyword evidence="6 7" id="KW-0418">Kinase</keyword>
<evidence type="ECO:0000313" key="10">
    <source>
        <dbReference type="Proteomes" id="UP000433577"/>
    </source>
</evidence>
<evidence type="ECO:0000259" key="8">
    <source>
        <dbReference type="Pfam" id="PF01583"/>
    </source>
</evidence>
<feature type="binding site" evidence="6">
    <location>
        <begin position="13"/>
        <end position="20"/>
    </location>
    <ligand>
        <name>ATP</name>
        <dbReference type="ChEBI" id="CHEBI:30616"/>
    </ligand>
</feature>
<comment type="similarity">
    <text evidence="6 7">Belongs to the APS kinase family.</text>
</comment>
<dbReference type="KEGG" id="pacs:FAZ98_03115"/>
<dbReference type="OrthoDB" id="9804504at2"/>
<accession>A0A7Z2GFF1</accession>
<dbReference type="EC" id="2.7.1.25" evidence="2 6"/>
<name>A0A7Z2GFF1_9BURK</name>
<dbReference type="HAMAP" id="MF_00065">
    <property type="entry name" value="Adenylyl_sulf_kinase"/>
    <property type="match status" value="1"/>
</dbReference>
<dbReference type="InterPro" id="IPR027417">
    <property type="entry name" value="P-loop_NTPase"/>
</dbReference>
<dbReference type="GO" id="GO:0070814">
    <property type="term" value="P:hydrogen sulfide biosynthetic process"/>
    <property type="evidence" value="ECO:0007669"/>
    <property type="project" value="UniProtKB-UniRule"/>
</dbReference>
<dbReference type="GO" id="GO:0019379">
    <property type="term" value="P:sulfate assimilation, phosphoadenylyl sulfate reduction by phosphoadenylyl-sulfate reductase (thioredoxin)"/>
    <property type="evidence" value="ECO:0007669"/>
    <property type="project" value="TreeGrafter"/>
</dbReference>
<evidence type="ECO:0000256" key="5">
    <source>
        <dbReference type="ARBA" id="ARBA00022840"/>
    </source>
</evidence>
<evidence type="ECO:0000256" key="3">
    <source>
        <dbReference type="ARBA" id="ARBA00022679"/>
    </source>
</evidence>
<feature type="active site" description="Phosphoserine intermediate" evidence="6">
    <location>
        <position position="87"/>
    </location>
</feature>
<evidence type="ECO:0000256" key="4">
    <source>
        <dbReference type="ARBA" id="ARBA00022741"/>
    </source>
</evidence>
<comment type="function">
    <text evidence="6 7">Catalyzes the synthesis of activated sulfate.</text>
</comment>
<sequence length="186" mass="20267">MEMRTGVVVWMTGMSGAGKSTIARELVVKLQNEGVRAIALDGDVLRAGLNSDLGFSAADRSENLRRVAHVAALFCDEGYAVITATISPEPEHRQNARRIAGSKRFIEVFVDTPLFICESRDPKGLYKRARGGSIAGFTGIDSPYRAPTNPDIVLRTADRSAEECVQQLYAALPLQRCLAQVERSPC</sequence>
<reference evidence="9 10" key="1">
    <citation type="submission" date="2019-12" db="EMBL/GenBank/DDBJ databases">
        <title>Paraburkholderia acidiphila 7Q-K02 sp. nov and Paraburkholderia acidisoli DHF22 sp. nov., two strains isolated from forest soil.</title>
        <authorList>
            <person name="Gao Z."/>
            <person name="Qiu L."/>
        </authorList>
    </citation>
    <scope>NUCLEOTIDE SEQUENCE [LARGE SCALE GENOMIC DNA]</scope>
    <source>
        <strain evidence="9 10">DHF22</strain>
    </source>
</reference>
<gene>
    <name evidence="6 9" type="primary">cysC</name>
    <name evidence="9" type="ORF">FAZ98_03115</name>
</gene>
<evidence type="ECO:0000313" key="9">
    <source>
        <dbReference type="EMBL" id="QGZ60806.1"/>
    </source>
</evidence>
<dbReference type="PANTHER" id="PTHR42700">
    <property type="entry name" value="SULFATE ADENYLYLTRANSFERASE"/>
    <property type="match status" value="1"/>
</dbReference>
<evidence type="ECO:0000256" key="1">
    <source>
        <dbReference type="ARBA" id="ARBA00001823"/>
    </source>
</evidence>
<dbReference type="InterPro" id="IPR059117">
    <property type="entry name" value="APS_kinase_dom"/>
</dbReference>
<comment type="catalytic activity">
    <reaction evidence="1 6 7">
        <text>adenosine 5'-phosphosulfate + ATP = 3'-phosphoadenylyl sulfate + ADP + H(+)</text>
        <dbReference type="Rhea" id="RHEA:24152"/>
        <dbReference type="ChEBI" id="CHEBI:15378"/>
        <dbReference type="ChEBI" id="CHEBI:30616"/>
        <dbReference type="ChEBI" id="CHEBI:58243"/>
        <dbReference type="ChEBI" id="CHEBI:58339"/>
        <dbReference type="ChEBI" id="CHEBI:456216"/>
        <dbReference type="EC" id="2.7.1.25"/>
    </reaction>
</comment>
<evidence type="ECO:0000256" key="2">
    <source>
        <dbReference type="ARBA" id="ARBA00012121"/>
    </source>
</evidence>
<dbReference type="PANTHER" id="PTHR42700:SF1">
    <property type="entry name" value="SULFATE ADENYLYLTRANSFERASE"/>
    <property type="match status" value="1"/>
</dbReference>
<keyword evidence="3 6" id="KW-0808">Transferase</keyword>
<dbReference type="NCBIfam" id="TIGR00455">
    <property type="entry name" value="apsK"/>
    <property type="match status" value="1"/>
</dbReference>